<protein>
    <submittedName>
        <fullName evidence="1">Uncharacterized protein</fullName>
    </submittedName>
</protein>
<dbReference type="Proteomes" id="UP001165289">
    <property type="component" value="Unassembled WGS sequence"/>
</dbReference>
<proteinExistence type="predicted"/>
<evidence type="ECO:0000313" key="1">
    <source>
        <dbReference type="EMBL" id="KAI6652497.1"/>
    </source>
</evidence>
<organism evidence="1 2">
    <name type="scientific">Oopsacas minuta</name>
    <dbReference type="NCBI Taxonomy" id="111878"/>
    <lineage>
        <taxon>Eukaryota</taxon>
        <taxon>Metazoa</taxon>
        <taxon>Porifera</taxon>
        <taxon>Hexactinellida</taxon>
        <taxon>Hexasterophora</taxon>
        <taxon>Lyssacinosida</taxon>
        <taxon>Leucopsacidae</taxon>
        <taxon>Oopsacas</taxon>
    </lineage>
</organism>
<accession>A0AAV7JUL9</accession>
<sequence length="119" mass="14110">MYRITSYRAYAATRTSKDLRFKGRKTLEEIYHDFMALHQEVMKSKGEDTYIPCENRRKRDSRELVALTIIKSAFIAFFSELKRREKVGWDPLSSEDFFPSSRSLDFTQIGFSPYIVIDY</sequence>
<name>A0AAV7JUL9_9METZ</name>
<reference evidence="1 2" key="1">
    <citation type="journal article" date="2023" name="BMC Biol.">
        <title>The compact genome of the sponge Oopsacas minuta (Hexactinellida) is lacking key metazoan core genes.</title>
        <authorList>
            <person name="Santini S."/>
            <person name="Schenkelaars Q."/>
            <person name="Jourda C."/>
            <person name="Duchesne M."/>
            <person name="Belahbib H."/>
            <person name="Rocher C."/>
            <person name="Selva M."/>
            <person name="Riesgo A."/>
            <person name="Vervoort M."/>
            <person name="Leys S.P."/>
            <person name="Kodjabachian L."/>
            <person name="Le Bivic A."/>
            <person name="Borchiellini C."/>
            <person name="Claverie J.M."/>
            <person name="Renard E."/>
        </authorList>
    </citation>
    <scope>NUCLEOTIDE SEQUENCE [LARGE SCALE GENOMIC DNA]</scope>
    <source>
        <strain evidence="1">SPO-2</strain>
    </source>
</reference>
<keyword evidence="2" id="KW-1185">Reference proteome</keyword>
<dbReference type="AlphaFoldDB" id="A0AAV7JUL9"/>
<evidence type="ECO:0000313" key="2">
    <source>
        <dbReference type="Proteomes" id="UP001165289"/>
    </source>
</evidence>
<dbReference type="EMBL" id="JAKMXF010000299">
    <property type="protein sequence ID" value="KAI6652497.1"/>
    <property type="molecule type" value="Genomic_DNA"/>
</dbReference>
<comment type="caution">
    <text evidence="1">The sequence shown here is derived from an EMBL/GenBank/DDBJ whole genome shotgun (WGS) entry which is preliminary data.</text>
</comment>
<gene>
    <name evidence="1" type="ORF">LOD99_7511</name>
</gene>